<gene>
    <name evidence="1" type="ORF">CK203_039046</name>
</gene>
<proteinExistence type="predicted"/>
<comment type="caution">
    <text evidence="1">The sequence shown here is derived from an EMBL/GenBank/DDBJ whole genome shotgun (WGS) entry which is preliminary data.</text>
</comment>
<evidence type="ECO:0000313" key="1">
    <source>
        <dbReference type="EMBL" id="RVW85433.1"/>
    </source>
</evidence>
<organism evidence="1 2">
    <name type="scientific">Vitis vinifera</name>
    <name type="common">Grape</name>
    <dbReference type="NCBI Taxonomy" id="29760"/>
    <lineage>
        <taxon>Eukaryota</taxon>
        <taxon>Viridiplantae</taxon>
        <taxon>Streptophyta</taxon>
        <taxon>Embryophyta</taxon>
        <taxon>Tracheophyta</taxon>
        <taxon>Spermatophyta</taxon>
        <taxon>Magnoliopsida</taxon>
        <taxon>eudicotyledons</taxon>
        <taxon>Gunneridae</taxon>
        <taxon>Pentapetalae</taxon>
        <taxon>rosids</taxon>
        <taxon>Vitales</taxon>
        <taxon>Vitaceae</taxon>
        <taxon>Viteae</taxon>
        <taxon>Vitis</taxon>
    </lineage>
</organism>
<dbReference type="AlphaFoldDB" id="A0A438HLT2"/>
<protein>
    <submittedName>
        <fullName evidence="1">Uncharacterized protein</fullName>
    </submittedName>
</protein>
<name>A0A438HLT2_VITVI</name>
<accession>A0A438HLT2</accession>
<dbReference type="Proteomes" id="UP000288805">
    <property type="component" value="Unassembled WGS sequence"/>
</dbReference>
<dbReference type="EMBL" id="QGNW01000204">
    <property type="protein sequence ID" value="RVW85433.1"/>
    <property type="molecule type" value="Genomic_DNA"/>
</dbReference>
<reference evidence="1 2" key="1">
    <citation type="journal article" date="2018" name="PLoS Genet.">
        <title>Population sequencing reveals clonal diversity and ancestral inbreeding in the grapevine cultivar Chardonnay.</title>
        <authorList>
            <person name="Roach M.J."/>
            <person name="Johnson D.L."/>
            <person name="Bohlmann J."/>
            <person name="van Vuuren H.J."/>
            <person name="Jones S.J."/>
            <person name="Pretorius I.S."/>
            <person name="Schmidt S.A."/>
            <person name="Borneman A.R."/>
        </authorList>
    </citation>
    <scope>NUCLEOTIDE SEQUENCE [LARGE SCALE GENOMIC DNA]</scope>
    <source>
        <strain evidence="2">cv. Chardonnay</strain>
        <tissue evidence="1">Leaf</tissue>
    </source>
</reference>
<sequence>MTSGRSNWWYCCSGCANKLAPFSGLFKELLSHRTPESRLLLIRGNCGLTNVNFQGKESINQVPTCVTPAQFQDESWMAQTNLTNIHCSNCDTHVGWKIINELSNHPIVRPGQYILRIDSENEIIYWERPRPR</sequence>
<evidence type="ECO:0000313" key="2">
    <source>
        <dbReference type="Proteomes" id="UP000288805"/>
    </source>
</evidence>